<comment type="similarity">
    <text evidence="9">Belongs to the TrpF family.</text>
</comment>
<dbReference type="PATRIC" id="fig|1280950.3.peg.1793"/>
<evidence type="ECO:0000256" key="7">
    <source>
        <dbReference type="ARBA" id="ARBA00023141"/>
    </source>
</evidence>
<evidence type="ECO:0000256" key="1">
    <source>
        <dbReference type="ARBA" id="ARBA00001164"/>
    </source>
</evidence>
<dbReference type="InterPro" id="IPR001240">
    <property type="entry name" value="PRAI_dom"/>
</dbReference>
<dbReference type="NCBIfam" id="NF002295">
    <property type="entry name" value="PRK01222.1-1"/>
    <property type="match status" value="1"/>
</dbReference>
<gene>
    <name evidence="9" type="primary">trpF</name>
    <name evidence="11" type="ORF">HJO_08954</name>
</gene>
<evidence type="ECO:0000313" key="11">
    <source>
        <dbReference type="EMBL" id="KCZ92151.1"/>
    </source>
</evidence>
<dbReference type="SUPFAM" id="SSF51366">
    <property type="entry name" value="Ribulose-phoshate binding barrel"/>
    <property type="match status" value="1"/>
</dbReference>
<keyword evidence="7 9" id="KW-0057">Aromatic amino acid biosynthesis</keyword>
<evidence type="ECO:0000313" key="12">
    <source>
        <dbReference type="Proteomes" id="UP000025171"/>
    </source>
</evidence>
<dbReference type="InterPro" id="IPR013785">
    <property type="entry name" value="Aldolase_TIM"/>
</dbReference>
<dbReference type="CDD" id="cd00405">
    <property type="entry name" value="PRAI"/>
    <property type="match status" value="1"/>
</dbReference>
<dbReference type="PANTHER" id="PTHR42894:SF1">
    <property type="entry name" value="N-(5'-PHOSPHORIBOSYL)ANTHRANILATE ISOMERASE"/>
    <property type="match status" value="1"/>
</dbReference>
<evidence type="ECO:0000256" key="6">
    <source>
        <dbReference type="ARBA" id="ARBA00022822"/>
    </source>
</evidence>
<evidence type="ECO:0000256" key="4">
    <source>
        <dbReference type="ARBA" id="ARBA00022272"/>
    </source>
</evidence>
<dbReference type="GO" id="GO:0000162">
    <property type="term" value="P:L-tryptophan biosynthetic process"/>
    <property type="evidence" value="ECO:0007669"/>
    <property type="project" value="UniProtKB-UniRule"/>
</dbReference>
<dbReference type="RefSeq" id="WP_035616323.1">
    <property type="nucleotide sequence ID" value="NZ_ARYK01000004.1"/>
</dbReference>
<evidence type="ECO:0000256" key="5">
    <source>
        <dbReference type="ARBA" id="ARBA00022605"/>
    </source>
</evidence>
<comment type="pathway">
    <text evidence="2 9">Amino-acid biosynthesis; L-tryptophan biosynthesis; L-tryptophan from chorismate: step 3/5.</text>
</comment>
<dbReference type="EC" id="5.3.1.24" evidence="3 9"/>
<dbReference type="Gene3D" id="3.20.20.70">
    <property type="entry name" value="Aldolase class I"/>
    <property type="match status" value="1"/>
</dbReference>
<dbReference type="Proteomes" id="UP000025171">
    <property type="component" value="Unassembled WGS sequence"/>
</dbReference>
<comment type="caution">
    <text evidence="11">The sequence shown here is derived from an EMBL/GenBank/DDBJ whole genome shotgun (WGS) entry which is preliminary data.</text>
</comment>
<dbReference type="InterPro" id="IPR044643">
    <property type="entry name" value="TrpF_fam"/>
</dbReference>
<name>A0A059FNQ3_9PROT</name>
<comment type="catalytic activity">
    <reaction evidence="1 9">
        <text>N-(5-phospho-beta-D-ribosyl)anthranilate = 1-(2-carboxyphenylamino)-1-deoxy-D-ribulose 5-phosphate</text>
        <dbReference type="Rhea" id="RHEA:21540"/>
        <dbReference type="ChEBI" id="CHEBI:18277"/>
        <dbReference type="ChEBI" id="CHEBI:58613"/>
        <dbReference type="EC" id="5.3.1.24"/>
    </reaction>
</comment>
<evidence type="ECO:0000256" key="8">
    <source>
        <dbReference type="ARBA" id="ARBA00023235"/>
    </source>
</evidence>
<dbReference type="OrthoDB" id="9796196at2"/>
<dbReference type="PANTHER" id="PTHR42894">
    <property type="entry name" value="N-(5'-PHOSPHORIBOSYL)ANTHRANILATE ISOMERASE"/>
    <property type="match status" value="1"/>
</dbReference>
<keyword evidence="5 9" id="KW-0028">Amino-acid biosynthesis</keyword>
<dbReference type="InterPro" id="IPR011060">
    <property type="entry name" value="RibuloseP-bd_barrel"/>
</dbReference>
<keyword evidence="6 9" id="KW-0822">Tryptophan biosynthesis</keyword>
<evidence type="ECO:0000256" key="2">
    <source>
        <dbReference type="ARBA" id="ARBA00004664"/>
    </source>
</evidence>
<dbReference type="GO" id="GO:0004640">
    <property type="term" value="F:phosphoribosylanthranilate isomerase activity"/>
    <property type="evidence" value="ECO:0007669"/>
    <property type="project" value="UniProtKB-UniRule"/>
</dbReference>
<evidence type="ECO:0000256" key="3">
    <source>
        <dbReference type="ARBA" id="ARBA00012572"/>
    </source>
</evidence>
<dbReference type="EMBL" id="ARYK01000004">
    <property type="protein sequence ID" value="KCZ92151.1"/>
    <property type="molecule type" value="Genomic_DNA"/>
</dbReference>
<keyword evidence="8 9" id="KW-0413">Isomerase</keyword>
<dbReference type="STRING" id="1280950.HJO_08954"/>
<reference evidence="11 12" key="1">
    <citation type="journal article" date="2014" name="Antonie Van Leeuwenhoek">
        <title>Hyphomonas beringensis sp. nov. and Hyphomonas chukchiensis sp. nov., isolated from surface seawater of the Bering Sea and Chukchi Sea.</title>
        <authorList>
            <person name="Li C."/>
            <person name="Lai Q."/>
            <person name="Li G."/>
            <person name="Dong C."/>
            <person name="Wang J."/>
            <person name="Liao Y."/>
            <person name="Shao Z."/>
        </authorList>
    </citation>
    <scope>NUCLEOTIDE SEQUENCE [LARGE SCALE GENOMIC DNA]</scope>
    <source>
        <strain evidence="11 12">MHS-2</strain>
    </source>
</reference>
<dbReference type="eggNOG" id="COG0135">
    <property type="taxonomic scope" value="Bacteria"/>
</dbReference>
<protein>
    <recommendedName>
        <fullName evidence="4 9">N-(5'-phosphoribosyl)anthranilate isomerase</fullName>
        <shortName evidence="9">PRAI</shortName>
        <ecNumber evidence="3 9">5.3.1.24</ecNumber>
    </recommendedName>
</protein>
<feature type="domain" description="N-(5'phosphoribosyl) anthranilate isomerase (PRAI)" evidence="10">
    <location>
        <begin position="4"/>
        <end position="204"/>
    </location>
</feature>
<proteinExistence type="inferred from homology"/>
<dbReference type="HAMAP" id="MF_00135">
    <property type="entry name" value="PRAI"/>
    <property type="match status" value="1"/>
</dbReference>
<dbReference type="UniPathway" id="UPA00035">
    <property type="reaction ID" value="UER00042"/>
</dbReference>
<evidence type="ECO:0000259" key="10">
    <source>
        <dbReference type="Pfam" id="PF00697"/>
    </source>
</evidence>
<dbReference type="Pfam" id="PF00697">
    <property type="entry name" value="PRAI"/>
    <property type="match status" value="1"/>
</dbReference>
<keyword evidence="12" id="KW-1185">Reference proteome</keyword>
<accession>A0A059FNQ3</accession>
<sequence length="209" mass="21754">MTSVKICGLTDPDLVGFVAREGADWIGFNFAPGSPRRVTPQAAATLLMQVGRARPVALLVDPDDAEIDTIAALGFPVLQLHGAETPGRVAAIKARTGLEIWKVLGVAQRADLDGAAAYTAADRLLIDAKPPEGATRAGGHGQVFDWTILDHWTAPGPWMLAGGLTPGNVAAAIAATGAPAVDVASGVERIRGLKDRDLVRAFIRAAKQP</sequence>
<evidence type="ECO:0000256" key="9">
    <source>
        <dbReference type="HAMAP-Rule" id="MF_00135"/>
    </source>
</evidence>
<organism evidence="11 12">
    <name type="scientific">Hyphomonas johnsonii MHS-2</name>
    <dbReference type="NCBI Taxonomy" id="1280950"/>
    <lineage>
        <taxon>Bacteria</taxon>
        <taxon>Pseudomonadati</taxon>
        <taxon>Pseudomonadota</taxon>
        <taxon>Alphaproteobacteria</taxon>
        <taxon>Hyphomonadales</taxon>
        <taxon>Hyphomonadaceae</taxon>
        <taxon>Hyphomonas</taxon>
    </lineage>
</organism>
<dbReference type="AlphaFoldDB" id="A0A059FNQ3"/>